<feature type="non-terminal residue" evidence="1">
    <location>
        <position position="205"/>
    </location>
</feature>
<dbReference type="Proteomes" id="UP000298138">
    <property type="component" value="Unassembled WGS sequence"/>
</dbReference>
<dbReference type="GO" id="GO:0005737">
    <property type="term" value="C:cytoplasm"/>
    <property type="evidence" value="ECO:0007669"/>
    <property type="project" value="TreeGrafter"/>
</dbReference>
<reference evidence="1 2" key="1">
    <citation type="submission" date="2019-04" db="EMBL/GenBank/DDBJ databases">
        <title>Comparative genomics and transcriptomics to analyze fruiting body development in filamentous ascomycetes.</title>
        <authorList>
            <consortium name="DOE Joint Genome Institute"/>
            <person name="Lutkenhaus R."/>
            <person name="Traeger S."/>
            <person name="Breuer J."/>
            <person name="Kuo A."/>
            <person name="Lipzen A."/>
            <person name="Pangilinan J."/>
            <person name="Dilworth D."/>
            <person name="Sandor L."/>
            <person name="Poggeler S."/>
            <person name="Barry K."/>
            <person name="Grigoriev I.V."/>
            <person name="Nowrousian M."/>
        </authorList>
    </citation>
    <scope>NUCLEOTIDE SEQUENCE [LARGE SCALE GENOMIC DNA]</scope>
    <source>
        <strain evidence="1 2">CBS 389.68</strain>
    </source>
</reference>
<feature type="non-terminal residue" evidence="1">
    <location>
        <position position="1"/>
    </location>
</feature>
<accession>A0A4S2MPF5</accession>
<dbReference type="InterPro" id="IPR055323">
    <property type="entry name" value="C57A10.07/YOR238W"/>
</dbReference>
<dbReference type="EMBL" id="ML220135">
    <property type="protein sequence ID" value="TGZ79071.1"/>
    <property type="molecule type" value="Genomic_DNA"/>
</dbReference>
<sequence length="205" mass="23327">RRGEIFTTHISTAVQLALNGSEPNSLLVFSGGETRIAAGTHSEAAGYRELAERYVEGFADVEERVITEDHAADSWENLVFSICRFREVTGHWPGRIVVVGFGFKERRFADVHRVMAGWEGDEGRWRYVGVDPEWGEGEMAGVLRGEERARALFESDCRAEELREKRMSRRWGRRRDGYTESCPEYAGWLRRCEGGWPGVVGEAPW</sequence>
<protein>
    <submittedName>
        <fullName evidence="1">Uncharacterized protein</fullName>
    </submittedName>
</protein>
<name>A0A4S2MPF5_9PEZI</name>
<evidence type="ECO:0000313" key="2">
    <source>
        <dbReference type="Proteomes" id="UP000298138"/>
    </source>
</evidence>
<dbReference type="AlphaFoldDB" id="A0A4S2MPF5"/>
<keyword evidence="2" id="KW-1185">Reference proteome</keyword>
<dbReference type="InParanoid" id="A0A4S2MPF5"/>
<dbReference type="PANTHER" id="PTHR28110">
    <property type="entry name" value="TRANSMEMBRANE PROTEIN"/>
    <property type="match status" value="1"/>
</dbReference>
<proteinExistence type="predicted"/>
<dbReference type="PANTHER" id="PTHR28110:SF1">
    <property type="entry name" value="TRANSMEMBRANE PROTEIN"/>
    <property type="match status" value="1"/>
</dbReference>
<gene>
    <name evidence="1" type="ORF">EX30DRAFT_292004</name>
</gene>
<organism evidence="1 2">
    <name type="scientific">Ascodesmis nigricans</name>
    <dbReference type="NCBI Taxonomy" id="341454"/>
    <lineage>
        <taxon>Eukaryota</taxon>
        <taxon>Fungi</taxon>
        <taxon>Dikarya</taxon>
        <taxon>Ascomycota</taxon>
        <taxon>Pezizomycotina</taxon>
        <taxon>Pezizomycetes</taxon>
        <taxon>Pezizales</taxon>
        <taxon>Ascodesmidaceae</taxon>
        <taxon>Ascodesmis</taxon>
    </lineage>
</organism>
<dbReference type="OrthoDB" id="4347at2759"/>
<evidence type="ECO:0000313" key="1">
    <source>
        <dbReference type="EMBL" id="TGZ79071.1"/>
    </source>
</evidence>
<dbReference type="FunCoup" id="A0A4S2MPF5">
    <property type="interactions" value="45"/>
</dbReference>